<sequence>MQQMVHISKGQNLDSSISLFRANGDDTSANQKDVLILQDAFMDNWIHFSICNDRFSWKGCGDEWEDSSRVALLPSGIAIVPDYYQDFSKPSNCINIFGKKVNGFNRSTGSLVTIGFQVLVQNSK</sequence>
<dbReference type="Pfam" id="PF25797">
    <property type="entry name" value="PDF2_C"/>
    <property type="match status" value="1"/>
</dbReference>
<dbReference type="PANTHER" id="PTHR45654:SF69">
    <property type="entry name" value="HOMEOBOX-LEUCINE ZIPPER PROTEIN ANTHOCYANINLESS 2-LIKE"/>
    <property type="match status" value="1"/>
</dbReference>
<reference evidence="2 3" key="1">
    <citation type="journal article" date="2014" name="Nat. Genet.">
        <title>Genome sequence of the hot pepper provides insights into the evolution of pungency in Capsicum species.</title>
        <authorList>
            <person name="Kim S."/>
            <person name="Park M."/>
            <person name="Yeom S.I."/>
            <person name="Kim Y.M."/>
            <person name="Lee J.M."/>
            <person name="Lee H.A."/>
            <person name="Seo E."/>
            <person name="Choi J."/>
            <person name="Cheong K."/>
            <person name="Kim K.T."/>
            <person name="Jung K."/>
            <person name="Lee G.W."/>
            <person name="Oh S.K."/>
            <person name="Bae C."/>
            <person name="Kim S.B."/>
            <person name="Lee H.Y."/>
            <person name="Kim S.Y."/>
            <person name="Kim M.S."/>
            <person name="Kang B.C."/>
            <person name="Jo Y.D."/>
            <person name="Yang H.B."/>
            <person name="Jeong H.J."/>
            <person name="Kang W.H."/>
            <person name="Kwon J.K."/>
            <person name="Shin C."/>
            <person name="Lim J.Y."/>
            <person name="Park J.H."/>
            <person name="Huh J.H."/>
            <person name="Kim J.S."/>
            <person name="Kim B.D."/>
            <person name="Cohen O."/>
            <person name="Paran I."/>
            <person name="Suh M.C."/>
            <person name="Lee S.B."/>
            <person name="Kim Y.K."/>
            <person name="Shin Y."/>
            <person name="Noh S.J."/>
            <person name="Park J."/>
            <person name="Seo Y.S."/>
            <person name="Kwon S.Y."/>
            <person name="Kim H.A."/>
            <person name="Park J.M."/>
            <person name="Kim H.J."/>
            <person name="Choi S.B."/>
            <person name="Bosland P.W."/>
            <person name="Reeves G."/>
            <person name="Jo S.H."/>
            <person name="Lee B.W."/>
            <person name="Cho H.T."/>
            <person name="Choi H.S."/>
            <person name="Lee M.S."/>
            <person name="Yu Y."/>
            <person name="Do Choi Y."/>
            <person name="Park B.S."/>
            <person name="van Deynze A."/>
            <person name="Ashrafi H."/>
            <person name="Hill T."/>
            <person name="Kim W.T."/>
            <person name="Pai H.S."/>
            <person name="Ahn H.K."/>
            <person name="Yeam I."/>
            <person name="Giovannoni J.J."/>
            <person name="Rose J.K."/>
            <person name="Sorensen I."/>
            <person name="Lee S.J."/>
            <person name="Kim R.W."/>
            <person name="Choi I.Y."/>
            <person name="Choi B.S."/>
            <person name="Lim J.S."/>
            <person name="Lee Y.H."/>
            <person name="Choi D."/>
        </authorList>
    </citation>
    <scope>NUCLEOTIDE SEQUENCE [LARGE SCALE GENOMIC DNA]</scope>
    <source>
        <strain evidence="3">cv. CM334</strain>
    </source>
</reference>
<organism evidence="2 3">
    <name type="scientific">Capsicum annuum</name>
    <name type="common">Capsicum pepper</name>
    <dbReference type="NCBI Taxonomy" id="4072"/>
    <lineage>
        <taxon>Eukaryota</taxon>
        <taxon>Viridiplantae</taxon>
        <taxon>Streptophyta</taxon>
        <taxon>Embryophyta</taxon>
        <taxon>Tracheophyta</taxon>
        <taxon>Spermatophyta</taxon>
        <taxon>Magnoliopsida</taxon>
        <taxon>eudicotyledons</taxon>
        <taxon>Gunneridae</taxon>
        <taxon>Pentapetalae</taxon>
        <taxon>asterids</taxon>
        <taxon>lamiids</taxon>
        <taxon>Solanales</taxon>
        <taxon>Solanaceae</taxon>
        <taxon>Solanoideae</taxon>
        <taxon>Capsiceae</taxon>
        <taxon>Capsicum</taxon>
    </lineage>
</organism>
<dbReference type="STRING" id="4072.A0A2G3AI52"/>
<evidence type="ECO:0000313" key="3">
    <source>
        <dbReference type="Proteomes" id="UP000222542"/>
    </source>
</evidence>
<evidence type="ECO:0000259" key="1">
    <source>
        <dbReference type="Pfam" id="PF25797"/>
    </source>
</evidence>
<accession>A0A2G3AI52</accession>
<dbReference type="InterPro" id="IPR042160">
    <property type="entry name" value="HD-Zip_IV"/>
</dbReference>
<dbReference type="InterPro" id="IPR057993">
    <property type="entry name" value="HD-Zip_IV_C"/>
</dbReference>
<reference evidence="2 3" key="2">
    <citation type="journal article" date="2017" name="Genome Biol.">
        <title>New reference genome sequences of hot pepper reveal the massive evolution of plant disease-resistance genes by retroduplication.</title>
        <authorList>
            <person name="Kim S."/>
            <person name="Park J."/>
            <person name="Yeom S.I."/>
            <person name="Kim Y.M."/>
            <person name="Seo E."/>
            <person name="Kim K.T."/>
            <person name="Kim M.S."/>
            <person name="Lee J.M."/>
            <person name="Cheong K."/>
            <person name="Shin H.S."/>
            <person name="Kim S.B."/>
            <person name="Han K."/>
            <person name="Lee J."/>
            <person name="Park M."/>
            <person name="Lee H.A."/>
            <person name="Lee H.Y."/>
            <person name="Lee Y."/>
            <person name="Oh S."/>
            <person name="Lee J.H."/>
            <person name="Choi E."/>
            <person name="Choi E."/>
            <person name="Lee S.E."/>
            <person name="Jeon J."/>
            <person name="Kim H."/>
            <person name="Choi G."/>
            <person name="Song H."/>
            <person name="Lee J."/>
            <person name="Lee S.C."/>
            <person name="Kwon J.K."/>
            <person name="Lee H.Y."/>
            <person name="Koo N."/>
            <person name="Hong Y."/>
            <person name="Kim R.W."/>
            <person name="Kang W.H."/>
            <person name="Huh J.H."/>
            <person name="Kang B.C."/>
            <person name="Yang T.J."/>
            <person name="Lee Y.H."/>
            <person name="Bennetzen J.L."/>
            <person name="Choi D."/>
        </authorList>
    </citation>
    <scope>NUCLEOTIDE SEQUENCE [LARGE SCALE GENOMIC DNA]</scope>
    <source>
        <strain evidence="3">cv. CM334</strain>
    </source>
</reference>
<name>A0A2G3AI52_CAPAN</name>
<dbReference type="Gramene" id="PHT93912">
    <property type="protein sequence ID" value="PHT93912"/>
    <property type="gene ID" value="T459_01794"/>
</dbReference>
<gene>
    <name evidence="2" type="ORF">T459_01794</name>
</gene>
<feature type="domain" description="HD-Zip IV C-terminal" evidence="1">
    <location>
        <begin position="1"/>
        <end position="123"/>
    </location>
</feature>
<proteinExistence type="predicted"/>
<evidence type="ECO:0000313" key="2">
    <source>
        <dbReference type="EMBL" id="PHT93912.1"/>
    </source>
</evidence>
<comment type="caution">
    <text evidence="2">The sequence shown here is derived from an EMBL/GenBank/DDBJ whole genome shotgun (WGS) entry which is preliminary data.</text>
</comment>
<protein>
    <recommendedName>
        <fullName evidence="1">HD-Zip IV C-terminal domain-containing protein</fullName>
    </recommendedName>
</protein>
<keyword evidence="3" id="KW-1185">Reference proteome</keyword>
<dbReference type="PANTHER" id="PTHR45654">
    <property type="entry name" value="HOMEOBOX-LEUCINE ZIPPER PROTEIN MERISTEM L1"/>
    <property type="match status" value="1"/>
</dbReference>
<dbReference type="EMBL" id="AYRZ02000001">
    <property type="protein sequence ID" value="PHT93912.1"/>
    <property type="molecule type" value="Genomic_DNA"/>
</dbReference>
<dbReference type="Proteomes" id="UP000222542">
    <property type="component" value="Unassembled WGS sequence"/>
</dbReference>
<dbReference type="AlphaFoldDB" id="A0A2G3AI52"/>